<protein>
    <submittedName>
        <fullName evidence="1">Uncharacterized protein</fullName>
    </submittedName>
</protein>
<reference evidence="1" key="2">
    <citation type="journal article" date="2006" name="PLoS Pathog.">
        <title>New perspectives on host-parasite interplay by comparative transcriptomic and proteomic analyses of Schistosoma japonicum.</title>
        <authorList>
            <person name="Liu F."/>
            <person name="Lu J."/>
            <person name="Hu W."/>
            <person name="Wang S.Y."/>
            <person name="Cui S.J."/>
            <person name="Chi M."/>
            <person name="Yan Q."/>
            <person name="Wang X.R."/>
            <person name="Song H.D."/>
            <person name="Xu X.N."/>
            <person name="Wang J.J."/>
            <person name="Zhang X.L."/>
            <person name="Zhang X."/>
            <person name="Wang Z.Q."/>
            <person name="Xue C.L."/>
            <person name="Brindley P.J."/>
            <person name="McManus D.P."/>
            <person name="Yang P.Y."/>
            <person name="Feng Z."/>
            <person name="Chen Z."/>
            <person name="Han Z.G."/>
        </authorList>
    </citation>
    <scope>NUCLEOTIDE SEQUENCE</scope>
</reference>
<reference evidence="1" key="1">
    <citation type="submission" date="2005-03" db="EMBL/GenBank/DDBJ databases">
        <authorList>
            <person name="Han Z."/>
        </authorList>
    </citation>
    <scope>NUCLEOTIDE SEQUENCE</scope>
</reference>
<sequence>MFSLDSCLLLAEFAIHHSYVLMVIQLLMRFWKASRAS</sequence>
<accession>Q5C587</accession>
<evidence type="ECO:0000313" key="1">
    <source>
        <dbReference type="EMBL" id="AAX25187.1"/>
    </source>
</evidence>
<name>Q5C587_SCHJA</name>
<organism evidence="1">
    <name type="scientific">Schistosoma japonicum</name>
    <name type="common">Blood fluke</name>
    <dbReference type="NCBI Taxonomy" id="6182"/>
    <lineage>
        <taxon>Eukaryota</taxon>
        <taxon>Metazoa</taxon>
        <taxon>Spiralia</taxon>
        <taxon>Lophotrochozoa</taxon>
        <taxon>Platyhelminthes</taxon>
        <taxon>Trematoda</taxon>
        <taxon>Digenea</taxon>
        <taxon>Strigeidida</taxon>
        <taxon>Schistosomatoidea</taxon>
        <taxon>Schistosomatidae</taxon>
        <taxon>Schistosoma</taxon>
    </lineage>
</organism>
<dbReference type="EMBL" id="AY809298">
    <property type="protein sequence ID" value="AAX25187.1"/>
    <property type="molecule type" value="mRNA"/>
</dbReference>
<proteinExistence type="evidence at transcript level"/>
<dbReference type="AlphaFoldDB" id="Q5C587"/>